<reference evidence="3" key="1">
    <citation type="submission" date="2018-12" db="EMBL/GenBank/DDBJ databases">
        <authorList>
            <person name="Sun L."/>
            <person name="Chen Z."/>
        </authorList>
    </citation>
    <scope>NUCLEOTIDE SEQUENCE [LARGE SCALE GENOMIC DNA]</scope>
    <source>
        <strain evidence="3">3-2-2</strain>
    </source>
</reference>
<comment type="similarity">
    <text evidence="2">Belongs to the SpxH family.</text>
</comment>
<dbReference type="EMBL" id="QYTV02000003">
    <property type="protein sequence ID" value="RST75231.1"/>
    <property type="molecule type" value="Genomic_DNA"/>
</dbReference>
<evidence type="ECO:0000256" key="2">
    <source>
        <dbReference type="HAMAP-Rule" id="MF_02245"/>
    </source>
</evidence>
<dbReference type="Gene3D" id="3.40.30.10">
    <property type="entry name" value="Glutaredoxin"/>
    <property type="match status" value="2"/>
</dbReference>
<gene>
    <name evidence="2" type="primary">spxH</name>
    <name evidence="3" type="ORF">D4T97_008210</name>
</gene>
<dbReference type="CDD" id="cd03025">
    <property type="entry name" value="DsbA_FrnE_like"/>
    <property type="match status" value="1"/>
</dbReference>
<evidence type="ECO:0000313" key="3">
    <source>
        <dbReference type="EMBL" id="RST75231.1"/>
    </source>
</evidence>
<comment type="function">
    <text evidence="2">Adapter protein required for efficient degradation of Spx by ClpXP under non-stress conditions. Interaction with Spx stabilizes Spx and exposes the C-terminus of Spx for recognition and proteolysis by ClpXP.</text>
</comment>
<dbReference type="SUPFAM" id="SSF52833">
    <property type="entry name" value="Thioredoxin-like"/>
    <property type="match status" value="1"/>
</dbReference>
<sequence>MEWKAQNLVKLENVRNKPIEIYVFIDPFCEDCWLMTPIIKKLQLQYGDYFTLKHVLCGDLTVLNGGNKQRRQRPFCRDQYNTEQGAVVPHLAAISIKAAELQGKRAGIRFLRRLQELLFAEQANVTDINTLEECAISVGLDSKEFIRDIYSSSAARAFQCDIKISSEMNVLEMPAMVFFNEHIEDEGLKITGLYSYSIYVQILKEMLGGYAHPTKIPPLEKYLSGQSIVSTHDLSVIYDMPYQQMERKMKKLQLQRKVEKINTANGSYWKYLQFS</sequence>
<accession>A0A429Y1W4</accession>
<dbReference type="Proteomes" id="UP000287156">
    <property type="component" value="Unassembled WGS sequence"/>
</dbReference>
<keyword evidence="4" id="KW-1185">Reference proteome</keyword>
<name>A0A429Y1W4_9BACI</name>
<dbReference type="RefSeq" id="WP_126049526.1">
    <property type="nucleotide sequence ID" value="NZ_QYTV02000003.1"/>
</dbReference>
<organism evidence="3 4">
    <name type="scientific">Siminovitchia acidinfaciens</name>
    <dbReference type="NCBI Taxonomy" id="2321395"/>
    <lineage>
        <taxon>Bacteria</taxon>
        <taxon>Bacillati</taxon>
        <taxon>Bacillota</taxon>
        <taxon>Bacilli</taxon>
        <taxon>Bacillales</taxon>
        <taxon>Bacillaceae</taxon>
        <taxon>Siminovitchia</taxon>
    </lineage>
</organism>
<dbReference type="GO" id="GO:0005737">
    <property type="term" value="C:cytoplasm"/>
    <property type="evidence" value="ECO:0007669"/>
    <property type="project" value="UniProtKB-SubCell"/>
</dbReference>
<comment type="subcellular location">
    <subcellularLocation>
        <location evidence="2">Cytoplasm</location>
    </subcellularLocation>
</comment>
<evidence type="ECO:0000256" key="1">
    <source>
        <dbReference type="ARBA" id="ARBA00022490"/>
    </source>
</evidence>
<dbReference type="HAMAP" id="MF_02245">
    <property type="entry name" value="Adapter_SpxH"/>
    <property type="match status" value="1"/>
</dbReference>
<dbReference type="PANTHER" id="PTHR13887:SF47">
    <property type="entry name" value="CLPXP ADAPTER PROTEIN SPXH"/>
    <property type="match status" value="1"/>
</dbReference>
<evidence type="ECO:0000313" key="4">
    <source>
        <dbReference type="Proteomes" id="UP000287156"/>
    </source>
</evidence>
<proteinExistence type="inferred from homology"/>
<keyword evidence="1 2" id="KW-0963">Cytoplasm</keyword>
<comment type="caution">
    <text evidence="3">The sequence shown here is derived from an EMBL/GenBank/DDBJ whole genome shotgun (WGS) entry which is preliminary data.</text>
</comment>
<dbReference type="InterPro" id="IPR046404">
    <property type="entry name" value="Adapter_SpxH"/>
</dbReference>
<dbReference type="Pfam" id="PF13743">
    <property type="entry name" value="Thioredoxin_5"/>
    <property type="match status" value="1"/>
</dbReference>
<protein>
    <recommendedName>
        <fullName evidence="2">ClpXP adapter protein SpxH</fullName>
    </recommendedName>
</protein>
<dbReference type="InterPro" id="IPR036249">
    <property type="entry name" value="Thioredoxin-like_sf"/>
</dbReference>
<dbReference type="PANTHER" id="PTHR13887">
    <property type="entry name" value="GLUTATHIONE S-TRANSFERASE KAPPA"/>
    <property type="match status" value="1"/>
</dbReference>
<comment type="subunit">
    <text evidence="2">Interacts with Spx.</text>
</comment>
<dbReference type="AlphaFoldDB" id="A0A429Y1W4"/>
<dbReference type="OrthoDB" id="9813770at2"/>